<accession>A0A1H0DIL8</accession>
<dbReference type="AlphaFoldDB" id="A0A1H0DIL8"/>
<gene>
    <name evidence="2" type="ORF">SAMN05192585_1291</name>
</gene>
<dbReference type="PANTHER" id="PTHR37304">
    <property type="entry name" value="MEMBRANE PROTEIN-RELATED"/>
    <property type="match status" value="1"/>
</dbReference>
<keyword evidence="1" id="KW-1133">Transmembrane helix</keyword>
<organism evidence="2 3">
    <name type="scientific">Acetanaerobacterium elongatum</name>
    <dbReference type="NCBI Taxonomy" id="258515"/>
    <lineage>
        <taxon>Bacteria</taxon>
        <taxon>Bacillati</taxon>
        <taxon>Bacillota</taxon>
        <taxon>Clostridia</taxon>
        <taxon>Eubacteriales</taxon>
        <taxon>Oscillospiraceae</taxon>
        <taxon>Acetanaerobacterium</taxon>
    </lineage>
</organism>
<feature type="transmembrane region" description="Helical" evidence="1">
    <location>
        <begin position="38"/>
        <end position="59"/>
    </location>
</feature>
<sequence>MLDRISLILVIIGALNWGSIGIFSFDIVAWIFGGQTAILSRIIYTLVALAGIWCISLLFRKDELVEGHR</sequence>
<dbReference type="PANTHER" id="PTHR37304:SF1">
    <property type="entry name" value="MEMBRANE PROTEIN"/>
    <property type="match status" value="1"/>
</dbReference>
<evidence type="ECO:0000313" key="2">
    <source>
        <dbReference type="EMBL" id="SDN70117.1"/>
    </source>
</evidence>
<evidence type="ECO:0008006" key="4">
    <source>
        <dbReference type="Google" id="ProtNLM"/>
    </source>
</evidence>
<keyword evidence="3" id="KW-1185">Reference proteome</keyword>
<protein>
    <recommendedName>
        <fullName evidence="4">DUF378 domain-containing protein</fullName>
    </recommendedName>
</protein>
<dbReference type="RefSeq" id="WP_092641734.1">
    <property type="nucleotide sequence ID" value="NZ_FNID01000029.1"/>
</dbReference>
<reference evidence="2 3" key="1">
    <citation type="submission" date="2016-10" db="EMBL/GenBank/DDBJ databases">
        <authorList>
            <person name="de Groot N.N."/>
        </authorList>
    </citation>
    <scope>NUCLEOTIDE SEQUENCE [LARGE SCALE GENOMIC DNA]</scope>
    <source>
        <strain evidence="2 3">CGMCC 1.5012</strain>
    </source>
</reference>
<dbReference type="OrthoDB" id="9812136at2"/>
<keyword evidence="1" id="KW-0812">Transmembrane</keyword>
<proteinExistence type="predicted"/>
<dbReference type="EMBL" id="FNID01000029">
    <property type="protein sequence ID" value="SDN70117.1"/>
    <property type="molecule type" value="Genomic_DNA"/>
</dbReference>
<evidence type="ECO:0000256" key="1">
    <source>
        <dbReference type="SAM" id="Phobius"/>
    </source>
</evidence>
<name>A0A1H0DIL8_9FIRM</name>
<keyword evidence="1" id="KW-0472">Membrane</keyword>
<evidence type="ECO:0000313" key="3">
    <source>
        <dbReference type="Proteomes" id="UP000199182"/>
    </source>
</evidence>
<dbReference type="Pfam" id="PF04070">
    <property type="entry name" value="DUF378"/>
    <property type="match status" value="1"/>
</dbReference>
<dbReference type="STRING" id="258515.SAMN05192585_1291"/>
<dbReference type="InterPro" id="IPR007211">
    <property type="entry name" value="DUF378"/>
</dbReference>
<dbReference type="Proteomes" id="UP000199182">
    <property type="component" value="Unassembled WGS sequence"/>
</dbReference>
<feature type="transmembrane region" description="Helical" evidence="1">
    <location>
        <begin position="7"/>
        <end position="32"/>
    </location>
</feature>